<dbReference type="PROSITE" id="PS50014">
    <property type="entry name" value="BROMODOMAIN_2"/>
    <property type="match status" value="1"/>
</dbReference>
<dbReference type="GO" id="GO:0098552">
    <property type="term" value="C:side of membrane"/>
    <property type="evidence" value="ECO:0007669"/>
    <property type="project" value="UniProtKB-KW"/>
</dbReference>
<dbReference type="InterPro" id="IPR036427">
    <property type="entry name" value="Bromodomain-like_sf"/>
</dbReference>
<dbReference type="InterPro" id="IPR050975">
    <property type="entry name" value="Sleep_regulator"/>
</dbReference>
<sequence>MNYGLGLLILLGLLHYGSTIVCYECNSAINSMCSDTLLPDSLKRNCSDHERGVTHTLCRKIIQHVDHEVNGHFPVSRVIRSCGWDETKYKGACYHRSGYGGRQEVCSCMTDLCNGTHDLNASTFFTISLVYAANQMQEYGSATSNKSGEYRECSEGRDRSQESSSTHHHRPVTQKSYGCHNKDFVEQNIVNYSKITTGSTELSTNQQYQTTRYNNSSAPTFSSPPNSPLVGLVFDPTSSKYSGPTIMSDRLNAERRSQNSWSVTPQEPIGTGAKKKIIKSQDKRNAYSTDPRYQERYKDTSTETDRPRKHEQHLTSESTSSLDFLAEGERMVSELCNITDSNARNDPVYSKSIKFNQDDDKNRHGESSDILMTALDRIVIHDQIPNQIVQLAIEACTDAENIAIAHHNRPCFKNIHSICAKTRSNVQKPDSAVANLHSQGIPWVIKNFIFSFVRILDGWKGVKELLSEKHDTFSRIENKYYSQNIRECFVQWQAVTKEMLTHIYKTFKCLDHGFTMEQKSFTHNYYATNSTAPRHQNQNKFQPIKQHISIPRPINASPHTYNVMQPPWVQAQTPPVPQSYPENQWSNRSAITYKKFPAVPAPNSQNFYPLNDQSESESIQKSQYKCDPCSIRESKPRQSWTITNVPDLRALEGMCHTDQRELYTQLKHRMDAELGKAPGQPILSSTPCELLQRREMEIKPKMIPLSHVEKTLIPNMSAPGDVRACFVQRNNSCGDTKEDIDFFAAWGQMAQKEPSDYLTHHTHNIQIPPNVVTISDNISGPVQFIDPENDEFHEMSKVYMKPGSYKVPIKPADPLTSFLQNSPQDASFNTTIDDATVKIKSSFSQVTLAPQPKYNIESWPCLISRRAEEIYSETQKVTPSILSISCLDMRTVESLDILNSMMSDQAWEAAKQSAPKLMDFIYEGSKSDTARLYDALGLNGNDEMSTDYKQLLTDIDQSHRFCLDDKIDSKQTPSLWDQPSFCQGSLQDKNYDNAILKDITSNVASEDPKKSVDVNDQEEIVESKAEESRINTHRRNFDQTGSYVKDENPRKCSKPKVAVSGMWYHPKKKKPLSNTIVKKFENIISTLSQLNEASFIQDDMDIKVAPRFYEIVKYPMCLNDISTKLKNSSYTEYDQVVQDFKRIFNNVRLYLKNYQDSNMKKNLTKVSSEFEKILNEEFPHKWDSKSKTHEHTENKELNSKRSEKDGDVQKLETRKDLRNDLKSNDNEK</sequence>
<dbReference type="InterPro" id="IPR001487">
    <property type="entry name" value="Bromodomain"/>
</dbReference>
<feature type="compositionally biased region" description="Basic and acidic residues" evidence="11">
    <location>
        <begin position="148"/>
        <end position="161"/>
    </location>
</feature>
<feature type="domain" description="Bromo" evidence="13">
    <location>
        <begin position="1088"/>
        <end position="1150"/>
    </location>
</feature>
<reference evidence="14" key="1">
    <citation type="submission" date="2021-12" db="EMBL/GenBank/DDBJ databases">
        <authorList>
            <person name="Martin H S."/>
        </authorList>
    </citation>
    <scope>NUCLEOTIDE SEQUENCE</scope>
</reference>
<keyword evidence="3" id="KW-0812">Transmembrane</keyword>
<dbReference type="Gene3D" id="1.20.920.10">
    <property type="entry name" value="Bromodomain-like"/>
    <property type="match status" value="1"/>
</dbReference>
<evidence type="ECO:0000256" key="9">
    <source>
        <dbReference type="ARBA" id="ARBA00023288"/>
    </source>
</evidence>
<feature type="region of interest" description="Disordered" evidence="11">
    <location>
        <begin position="140"/>
        <end position="177"/>
    </location>
</feature>
<gene>
    <name evidence="14" type="ORF">BINO364_LOCUS11075</name>
</gene>
<proteinExistence type="predicted"/>
<keyword evidence="6 10" id="KW-0103">Bromodomain</keyword>
<dbReference type="SUPFAM" id="SSF47370">
    <property type="entry name" value="Bromodomain"/>
    <property type="match status" value="1"/>
</dbReference>
<evidence type="ECO:0000256" key="10">
    <source>
        <dbReference type="PROSITE-ProRule" id="PRU00035"/>
    </source>
</evidence>
<evidence type="ECO:0000256" key="3">
    <source>
        <dbReference type="ARBA" id="ARBA00022692"/>
    </source>
</evidence>
<evidence type="ECO:0000256" key="2">
    <source>
        <dbReference type="ARBA" id="ARBA00022622"/>
    </source>
</evidence>
<evidence type="ECO:0000313" key="15">
    <source>
        <dbReference type="Proteomes" id="UP000838878"/>
    </source>
</evidence>
<dbReference type="PANTHER" id="PTHR33562:SF14">
    <property type="entry name" value="PROTEIN QUIVER"/>
    <property type="match status" value="1"/>
</dbReference>
<evidence type="ECO:0000256" key="12">
    <source>
        <dbReference type="SAM" id="SignalP"/>
    </source>
</evidence>
<dbReference type="CDD" id="cd04369">
    <property type="entry name" value="Bromodomain"/>
    <property type="match status" value="1"/>
</dbReference>
<feature type="chain" id="PRO_5035475991" description="Bromo domain-containing protein" evidence="12">
    <location>
        <begin position="20"/>
        <end position="1228"/>
    </location>
</feature>
<dbReference type="EMBL" id="OV170225">
    <property type="protein sequence ID" value="CAH0725497.1"/>
    <property type="molecule type" value="Genomic_DNA"/>
</dbReference>
<name>A0A8J9UT88_9NEOP</name>
<keyword evidence="4 12" id="KW-0732">Signal</keyword>
<evidence type="ECO:0000256" key="1">
    <source>
        <dbReference type="ARBA" id="ARBA00004589"/>
    </source>
</evidence>
<evidence type="ECO:0000256" key="7">
    <source>
        <dbReference type="ARBA" id="ARBA00023136"/>
    </source>
</evidence>
<dbReference type="OrthoDB" id="1742084at2759"/>
<evidence type="ECO:0000256" key="5">
    <source>
        <dbReference type="ARBA" id="ARBA00022989"/>
    </source>
</evidence>
<protein>
    <recommendedName>
        <fullName evidence="13">Bromo domain-containing protein</fullName>
    </recommendedName>
</protein>
<keyword evidence="2" id="KW-0336">GPI-anchor</keyword>
<dbReference type="GO" id="GO:0032222">
    <property type="term" value="P:regulation of synaptic transmission, cholinergic"/>
    <property type="evidence" value="ECO:0007669"/>
    <property type="project" value="InterPro"/>
</dbReference>
<dbReference type="Pfam" id="PF17064">
    <property type="entry name" value="QVR"/>
    <property type="match status" value="1"/>
</dbReference>
<feature type="non-terminal residue" evidence="14">
    <location>
        <position position="1228"/>
    </location>
</feature>
<keyword evidence="7" id="KW-0472">Membrane</keyword>
<dbReference type="InterPro" id="IPR031424">
    <property type="entry name" value="QVR-like"/>
</dbReference>
<feature type="region of interest" description="Disordered" evidence="11">
    <location>
        <begin position="250"/>
        <end position="320"/>
    </location>
</feature>
<keyword evidence="8" id="KW-0325">Glycoprotein</keyword>
<evidence type="ECO:0000259" key="13">
    <source>
        <dbReference type="PROSITE" id="PS50014"/>
    </source>
</evidence>
<organism evidence="14 15">
    <name type="scientific">Brenthis ino</name>
    <name type="common">lesser marbled fritillary</name>
    <dbReference type="NCBI Taxonomy" id="405034"/>
    <lineage>
        <taxon>Eukaryota</taxon>
        <taxon>Metazoa</taxon>
        <taxon>Ecdysozoa</taxon>
        <taxon>Arthropoda</taxon>
        <taxon>Hexapoda</taxon>
        <taxon>Insecta</taxon>
        <taxon>Pterygota</taxon>
        <taxon>Neoptera</taxon>
        <taxon>Endopterygota</taxon>
        <taxon>Lepidoptera</taxon>
        <taxon>Glossata</taxon>
        <taxon>Ditrysia</taxon>
        <taxon>Papilionoidea</taxon>
        <taxon>Nymphalidae</taxon>
        <taxon>Heliconiinae</taxon>
        <taxon>Argynnini</taxon>
        <taxon>Brenthis</taxon>
    </lineage>
</organism>
<dbReference type="PANTHER" id="PTHR33562">
    <property type="entry name" value="ATILLA, ISOFORM B-RELATED-RELATED"/>
    <property type="match status" value="1"/>
</dbReference>
<dbReference type="Proteomes" id="UP000838878">
    <property type="component" value="Chromosome 5"/>
</dbReference>
<feature type="signal peptide" evidence="12">
    <location>
        <begin position="1"/>
        <end position="19"/>
    </location>
</feature>
<keyword evidence="9" id="KW-0449">Lipoprotein</keyword>
<dbReference type="GO" id="GO:0030431">
    <property type="term" value="P:sleep"/>
    <property type="evidence" value="ECO:0007669"/>
    <property type="project" value="InterPro"/>
</dbReference>
<evidence type="ECO:0000256" key="4">
    <source>
        <dbReference type="ARBA" id="ARBA00022729"/>
    </source>
</evidence>
<dbReference type="AlphaFoldDB" id="A0A8J9UT88"/>
<feature type="region of interest" description="Disordered" evidence="11">
    <location>
        <begin position="1181"/>
        <end position="1228"/>
    </location>
</feature>
<dbReference type="Pfam" id="PF00439">
    <property type="entry name" value="Bromodomain"/>
    <property type="match status" value="1"/>
</dbReference>
<evidence type="ECO:0000256" key="6">
    <source>
        <dbReference type="ARBA" id="ARBA00023117"/>
    </source>
</evidence>
<dbReference type="SMART" id="SM00297">
    <property type="entry name" value="BROMO"/>
    <property type="match status" value="1"/>
</dbReference>
<keyword evidence="5" id="KW-1133">Transmembrane helix</keyword>
<feature type="compositionally biased region" description="Basic and acidic residues" evidence="11">
    <location>
        <begin position="292"/>
        <end position="314"/>
    </location>
</feature>
<keyword evidence="15" id="KW-1185">Reference proteome</keyword>
<accession>A0A8J9UT88</accession>
<comment type="subcellular location">
    <subcellularLocation>
        <location evidence="1">Membrane</location>
        <topology evidence="1">Lipid-anchor</topology>
        <topology evidence="1">GPI-anchor</topology>
    </subcellularLocation>
</comment>
<evidence type="ECO:0000256" key="11">
    <source>
        <dbReference type="SAM" id="MobiDB-lite"/>
    </source>
</evidence>
<evidence type="ECO:0000313" key="14">
    <source>
        <dbReference type="EMBL" id="CAH0725497.1"/>
    </source>
</evidence>
<evidence type="ECO:0000256" key="8">
    <source>
        <dbReference type="ARBA" id="ARBA00023180"/>
    </source>
</evidence>